<sequence length="137" mass="15634">MSQQQESIGISAYEGRQDHIPSLKLPEIESFANVYEGKDYTIDFTIPEFTAVCPKTGLPDFGIIEISYIPKAKCIELKSLKEYILAFRNLGIFHENVVNRILEDLIQSVDPKYIRVKGDYNLRGGIKTIVTREYTSK</sequence>
<keyword evidence="7" id="KW-1185">Reference proteome</keyword>
<keyword evidence="3 5" id="KW-0521">NADP</keyword>
<keyword evidence="2 5" id="KW-0671">Queuosine biosynthesis</keyword>
<comment type="caution">
    <text evidence="6">The sequence shown here is derived from an EMBL/GenBank/DDBJ whole genome shotgun (WGS) entry which is preliminary data.</text>
</comment>
<evidence type="ECO:0000313" key="6">
    <source>
        <dbReference type="EMBL" id="PJZ26219.1"/>
    </source>
</evidence>
<dbReference type="GO" id="GO:0008616">
    <property type="term" value="P:tRNA queuosine(34) biosynthetic process"/>
    <property type="evidence" value="ECO:0007669"/>
    <property type="project" value="UniProtKB-UniRule"/>
</dbReference>
<dbReference type="Proteomes" id="UP000232196">
    <property type="component" value="Unassembled WGS sequence"/>
</dbReference>
<dbReference type="AlphaFoldDB" id="A0A2M9XF13"/>
<organism evidence="6 7">
    <name type="scientific">Leptospira hartskeerlii</name>
    <dbReference type="NCBI Taxonomy" id="2023177"/>
    <lineage>
        <taxon>Bacteria</taxon>
        <taxon>Pseudomonadati</taxon>
        <taxon>Spirochaetota</taxon>
        <taxon>Spirochaetia</taxon>
        <taxon>Leptospirales</taxon>
        <taxon>Leptospiraceae</taxon>
        <taxon>Leptospira</taxon>
    </lineage>
</organism>
<dbReference type="SUPFAM" id="SSF55620">
    <property type="entry name" value="Tetrahydrobiopterin biosynthesis enzymes-like"/>
    <property type="match status" value="1"/>
</dbReference>
<dbReference type="InterPro" id="IPR043133">
    <property type="entry name" value="GTP-CH-I_C/QueF"/>
</dbReference>
<evidence type="ECO:0000256" key="3">
    <source>
        <dbReference type="ARBA" id="ARBA00022857"/>
    </source>
</evidence>
<protein>
    <recommendedName>
        <fullName evidence="5">NADPH-dependent 7-cyano-7-deazaguanine reductase</fullName>
        <ecNumber evidence="5">1.7.1.13</ecNumber>
    </recommendedName>
    <alternativeName>
        <fullName evidence="5">7-cyano-7-carbaguanine reductase</fullName>
    </alternativeName>
    <alternativeName>
        <fullName evidence="5">NADPH-dependent nitrile oxidoreductase</fullName>
    </alternativeName>
    <alternativeName>
        <fullName evidence="5">PreQ(0) reductase</fullName>
    </alternativeName>
</protein>
<feature type="active site" description="Thioimide intermediate" evidence="5">
    <location>
        <position position="53"/>
    </location>
</feature>
<dbReference type="RefSeq" id="WP_100706009.1">
    <property type="nucleotide sequence ID" value="NZ_NPDL01000003.1"/>
</dbReference>
<dbReference type="PANTHER" id="PTHR34354">
    <property type="entry name" value="NADPH-DEPENDENT 7-CYANO-7-DEAZAGUANINE REDUCTASE"/>
    <property type="match status" value="1"/>
</dbReference>
<dbReference type="GO" id="GO:0033739">
    <property type="term" value="F:preQ1 synthase activity"/>
    <property type="evidence" value="ECO:0007669"/>
    <property type="project" value="UniProtKB-UniRule"/>
</dbReference>
<name>A0A2M9XF13_9LEPT</name>
<dbReference type="GO" id="GO:0005737">
    <property type="term" value="C:cytoplasm"/>
    <property type="evidence" value="ECO:0007669"/>
    <property type="project" value="UniProtKB-SubCell"/>
</dbReference>
<feature type="binding site" evidence="5">
    <location>
        <begin position="75"/>
        <end position="77"/>
    </location>
    <ligand>
        <name>substrate</name>
    </ligand>
</feature>
<dbReference type="EC" id="1.7.1.13" evidence="5"/>
<dbReference type="InterPro" id="IPR029500">
    <property type="entry name" value="QueF"/>
</dbReference>
<keyword evidence="4 5" id="KW-0560">Oxidoreductase</keyword>
<gene>
    <name evidence="5" type="primary">queF</name>
    <name evidence="6" type="ORF">CH357_06880</name>
</gene>
<dbReference type="PIRSF" id="PIRSF027377">
    <property type="entry name" value="Nitrile_oxidored_QueF"/>
    <property type="match status" value="1"/>
</dbReference>
<dbReference type="HAMAP" id="MF_00818">
    <property type="entry name" value="QueF_type1"/>
    <property type="match status" value="1"/>
</dbReference>
<dbReference type="UniPathway" id="UPA00392"/>
<dbReference type="OrthoDB" id="9795077at2"/>
<evidence type="ECO:0000313" key="7">
    <source>
        <dbReference type="Proteomes" id="UP000232196"/>
    </source>
</evidence>
<comment type="similarity">
    <text evidence="5">Belongs to the GTP cyclohydrolase I family. QueF type 1 subfamily.</text>
</comment>
<feature type="active site" description="Proton donor" evidence="5">
    <location>
        <position position="60"/>
    </location>
</feature>
<evidence type="ECO:0000256" key="4">
    <source>
        <dbReference type="ARBA" id="ARBA00023002"/>
    </source>
</evidence>
<dbReference type="NCBIfam" id="TIGR03139">
    <property type="entry name" value="QueF-II"/>
    <property type="match status" value="1"/>
</dbReference>
<dbReference type="PANTHER" id="PTHR34354:SF1">
    <property type="entry name" value="NADPH-DEPENDENT 7-CYANO-7-DEAZAGUANINE REDUCTASE"/>
    <property type="match status" value="1"/>
</dbReference>
<dbReference type="InterPro" id="IPR016856">
    <property type="entry name" value="QueF_type1"/>
</dbReference>
<comment type="function">
    <text evidence="5">Catalyzes the NADPH-dependent reduction of 7-cyano-7-deazaguanine (preQ0) to 7-aminomethyl-7-deazaguanine (preQ1).</text>
</comment>
<accession>A0A2M9XF13</accession>
<keyword evidence="1 5" id="KW-0963">Cytoplasm</keyword>
<feature type="binding site" evidence="5">
    <location>
        <begin position="94"/>
        <end position="95"/>
    </location>
    <ligand>
        <name>substrate</name>
    </ligand>
</feature>
<dbReference type="Gene3D" id="3.30.1130.10">
    <property type="match status" value="1"/>
</dbReference>
<comment type="subcellular location">
    <subcellularLocation>
        <location evidence="5">Cytoplasm</location>
    </subcellularLocation>
</comment>
<dbReference type="EMBL" id="NPDN01000003">
    <property type="protein sequence ID" value="PJZ26219.1"/>
    <property type="molecule type" value="Genomic_DNA"/>
</dbReference>
<evidence type="ECO:0000256" key="1">
    <source>
        <dbReference type="ARBA" id="ARBA00022490"/>
    </source>
</evidence>
<dbReference type="InterPro" id="IPR050084">
    <property type="entry name" value="NADPH_dep_7-cyano-7-deazaG_red"/>
</dbReference>
<comment type="catalytic activity">
    <reaction evidence="5">
        <text>7-aminomethyl-7-carbaguanine + 2 NADP(+) = 7-cyano-7-carbaguanine + 2 NADPH + 3 H(+)</text>
        <dbReference type="Rhea" id="RHEA:13409"/>
        <dbReference type="ChEBI" id="CHEBI:15378"/>
        <dbReference type="ChEBI" id="CHEBI:45075"/>
        <dbReference type="ChEBI" id="CHEBI:57783"/>
        <dbReference type="ChEBI" id="CHEBI:58349"/>
        <dbReference type="ChEBI" id="CHEBI:58703"/>
        <dbReference type="EC" id="1.7.1.13"/>
    </reaction>
</comment>
<evidence type="ECO:0000256" key="5">
    <source>
        <dbReference type="HAMAP-Rule" id="MF_00818"/>
    </source>
</evidence>
<evidence type="ECO:0000256" key="2">
    <source>
        <dbReference type="ARBA" id="ARBA00022785"/>
    </source>
</evidence>
<reference evidence="6 7" key="1">
    <citation type="submission" date="2017-07" db="EMBL/GenBank/DDBJ databases">
        <title>Leptospira spp. isolated from tropical soils.</title>
        <authorList>
            <person name="Thibeaux R."/>
            <person name="Iraola G."/>
            <person name="Ferres I."/>
            <person name="Bierque E."/>
            <person name="Girault D."/>
            <person name="Soupe-Gilbert M.-E."/>
            <person name="Picardeau M."/>
            <person name="Goarant C."/>
        </authorList>
    </citation>
    <scope>NUCLEOTIDE SEQUENCE [LARGE SCALE GENOMIC DNA]</scope>
    <source>
        <strain evidence="6 7">MCA1-C-A1</strain>
    </source>
</reference>
<dbReference type="Pfam" id="PF14489">
    <property type="entry name" value="QueF"/>
    <property type="match status" value="1"/>
</dbReference>
<comment type="pathway">
    <text evidence="5">tRNA modification; tRNA-queuosine biosynthesis.</text>
</comment>
<proteinExistence type="inferred from homology"/>